<dbReference type="GO" id="GO:0006508">
    <property type="term" value="P:proteolysis"/>
    <property type="evidence" value="ECO:0007669"/>
    <property type="project" value="UniProtKB-KW"/>
</dbReference>
<dbReference type="GO" id="GO:0005634">
    <property type="term" value="C:nucleus"/>
    <property type="evidence" value="ECO:0007669"/>
    <property type="project" value="TreeGrafter"/>
</dbReference>
<sequence>IFTYLKIHNRPLAFAEIPLPALPPKATVERSTNRSFASPVSSPPSPPRPDLRANDAPSRKTWRKIMVCKAGEKTQVCVVQFNMPYEANHKLCTSDKFSLHVSTRVKDLYNYIEQHYHMQPDSFRLLLRTPSCTLIDLSELKDKTMEQVGVDFSVDSNSPEMKNTLFVVHPTEPFVIDMATSRRKMDYHHLPTFNVTGAPSLHPRWTEENIVREDVREDVRDGREEVNFRTFIKTETSYVGLVNQAMTCYLNSLLQALYMTPEFRNALYNWEYIDSSEKDEALSIPYQLQKLFLNLQTSTRSAVETTSLTKSFGWDSTEAWQQHDIQELCRVMFDALEQKFKNTEQADLINRLYEGKMTDYVKCLECGTEKSREDTFLDIPLPVRPFGSNVAYNSVEEAIRAFVQYETLEGANQYHCEKCNKKCDAHKGLKFTKFPYLLTLHLKRFDFDYKTFHRIKLNDKVTFPYVLNLNSFISSTTSQESPGGEEDIGLGIKCDDSSTTDSGTLDDDCAPCDNSLSNSNHSASHDQDDDEGIDMSNGPSTSSCITHNHENEKNRSAYMLGKGPYTYELFSIMIHSGSASGGHYYAYIKDFRTQEWLCFNDQSVTQITDDDIHKTYGGGPSRAYYSGAYSSSTNAYMLMYRQIDRARNALPMQTEDFPQHIQELLKKMKENEDNDRKNREKMSIPRLKVYCHHPVEGKLMNVKLFVMPDITWTEATEKAYKKFGLENVVSLDQCRLVSYEHNTDLIECSYDDREHESVGNIWRFSRRFDLLLEIRRKDQKFETYLPGGVATKVFVIDVAREEVIDGPIDIRGLLSQSVKEYKQTVGKIISMDPKQMKVILRKFPEIRPVENDDSDLQTEGFYNANKIFISTMYDIDNSKPFQESTVHRIIENFRHVISLHVQLPDTSKETLEELNIPLLDDKYEEKEKSVTSGPLKLFNESDWDVNLKCNETLKGARTNEDATIRNISPQLGETEEWNTPEQSNSEDSSLSDSDKTLVGDAPEGTDIAPLSHDCGSISWDSRAISNRYDCNVGVRRNYKISKRFEIENWDIDDDSDYYFRATPYTDSTQQNLLKVLVDKRMRLSTLKKDLEPFVGVPVEYFKVFRLSNSGESECNCLMEQLSSYEDGERLNVKLGRALRNGEFKVKLYQLLIDSTEPYKFLCEWIVSRDMTVGHAKKEILAEIKRKYDIDIPYEKCRLRKKYYKTASKVFLNEQKFEDLQFHSQFEMIVQELSDKEIVTDTNQIVMFVRRWLPAKLQLGQFQEIVMDNRTVEELKKKLSSISDIPEEHIDIAKGKGSFPCDNSVLRIQNEHDWNEHHDSLSYNFEDGAVFLYRDNREKPKQLNADEVMEIAFKENSRLTPLSTTSSYSPRRERALKIYLDTE</sequence>
<dbReference type="InterPro" id="IPR028889">
    <property type="entry name" value="USP"/>
</dbReference>
<keyword evidence="14" id="KW-1185">Reference proteome</keyword>
<dbReference type="Pfam" id="PF19718">
    <property type="entry name" value="USP47_C"/>
    <property type="match status" value="1"/>
</dbReference>
<evidence type="ECO:0000256" key="5">
    <source>
        <dbReference type="ARBA" id="ARBA00022786"/>
    </source>
</evidence>
<evidence type="ECO:0000256" key="4">
    <source>
        <dbReference type="ARBA" id="ARBA00022670"/>
    </source>
</evidence>
<dbReference type="SUPFAM" id="SSF54001">
    <property type="entry name" value="Cysteine proteinases"/>
    <property type="match status" value="1"/>
</dbReference>
<feature type="region of interest" description="Disordered" evidence="11">
    <location>
        <begin position="520"/>
        <end position="547"/>
    </location>
</feature>
<dbReference type="PROSITE" id="PS00973">
    <property type="entry name" value="USP_2"/>
    <property type="match status" value="1"/>
</dbReference>
<accession>A0A195F7S4</accession>
<dbReference type="STRING" id="34720.A0A195F7S4"/>
<dbReference type="InterPro" id="IPR001394">
    <property type="entry name" value="Peptidase_C19_UCH"/>
</dbReference>
<comment type="similarity">
    <text evidence="2">Belongs to the peptidase C19 family.</text>
</comment>
<dbReference type="EC" id="3.4.19.12" evidence="3"/>
<dbReference type="InterPro" id="IPR038765">
    <property type="entry name" value="Papain-like_cys_pep_sf"/>
</dbReference>
<evidence type="ECO:0000259" key="12">
    <source>
        <dbReference type="PROSITE" id="PS50235"/>
    </source>
</evidence>
<evidence type="ECO:0000256" key="6">
    <source>
        <dbReference type="ARBA" id="ARBA00022801"/>
    </source>
</evidence>
<keyword evidence="5" id="KW-0833">Ubl conjugation pathway</keyword>
<keyword evidence="6 13" id="KW-0378">Hydrolase</keyword>
<evidence type="ECO:0000256" key="9">
    <source>
        <dbReference type="ARBA" id="ARBA00029910"/>
    </source>
</evidence>
<dbReference type="CDD" id="cd02659">
    <property type="entry name" value="peptidase_C19C"/>
    <property type="match status" value="1"/>
</dbReference>
<proteinExistence type="inferred from homology"/>
<reference evidence="13 14" key="1">
    <citation type="submission" date="2016-03" db="EMBL/GenBank/DDBJ databases">
        <title>Trachymyrmex septentrionalis WGS genome.</title>
        <authorList>
            <person name="Nygaard S."/>
            <person name="Hu H."/>
            <person name="Boomsma J."/>
            <person name="Zhang G."/>
        </authorList>
    </citation>
    <scope>NUCLEOTIDE SEQUENCE [LARGE SCALE GENOMIC DNA]</scope>
    <source>
        <strain evidence="13">Tsep2-gDNA-1</strain>
        <tissue evidence="13">Whole body</tissue>
    </source>
</reference>
<evidence type="ECO:0000256" key="7">
    <source>
        <dbReference type="ARBA" id="ARBA00022807"/>
    </source>
</evidence>
<feature type="compositionally biased region" description="Polar residues" evidence="11">
    <location>
        <begin position="537"/>
        <end position="546"/>
    </location>
</feature>
<dbReference type="InterPro" id="IPR045578">
    <property type="entry name" value="USP47_C"/>
</dbReference>
<evidence type="ECO:0000256" key="3">
    <source>
        <dbReference type="ARBA" id="ARBA00012759"/>
    </source>
</evidence>
<dbReference type="GO" id="GO:0005829">
    <property type="term" value="C:cytosol"/>
    <property type="evidence" value="ECO:0007669"/>
    <property type="project" value="TreeGrafter"/>
</dbReference>
<dbReference type="InterPro" id="IPR050164">
    <property type="entry name" value="Peptidase_C19"/>
</dbReference>
<keyword evidence="7" id="KW-0788">Thiol protease</keyword>
<evidence type="ECO:0000256" key="8">
    <source>
        <dbReference type="ARBA" id="ARBA00026136"/>
    </source>
</evidence>
<dbReference type="Pfam" id="PF00443">
    <property type="entry name" value="UCH"/>
    <property type="match status" value="1"/>
</dbReference>
<evidence type="ECO:0000313" key="14">
    <source>
        <dbReference type="Proteomes" id="UP000078541"/>
    </source>
</evidence>
<dbReference type="GO" id="GO:0016579">
    <property type="term" value="P:protein deubiquitination"/>
    <property type="evidence" value="ECO:0007669"/>
    <property type="project" value="InterPro"/>
</dbReference>
<evidence type="ECO:0000256" key="2">
    <source>
        <dbReference type="ARBA" id="ARBA00009085"/>
    </source>
</evidence>
<keyword evidence="4" id="KW-0645">Protease</keyword>
<dbReference type="Proteomes" id="UP000078541">
    <property type="component" value="Unassembled WGS sequence"/>
</dbReference>
<feature type="region of interest" description="Disordered" evidence="11">
    <location>
        <begin position="960"/>
        <end position="1009"/>
    </location>
</feature>
<dbReference type="PROSITE" id="PS50235">
    <property type="entry name" value="USP_3"/>
    <property type="match status" value="1"/>
</dbReference>
<evidence type="ECO:0000256" key="11">
    <source>
        <dbReference type="SAM" id="MobiDB-lite"/>
    </source>
</evidence>
<dbReference type="Gene3D" id="3.90.70.10">
    <property type="entry name" value="Cysteine proteinases"/>
    <property type="match status" value="1"/>
</dbReference>
<dbReference type="GO" id="GO:0004843">
    <property type="term" value="F:cysteine-type deubiquitinase activity"/>
    <property type="evidence" value="ECO:0007669"/>
    <property type="project" value="UniProtKB-EC"/>
</dbReference>
<comment type="catalytic activity">
    <reaction evidence="1">
        <text>Thiol-dependent hydrolysis of ester, thioester, amide, peptide and isopeptide bonds formed by the C-terminal Gly of ubiquitin (a 76-residue protein attached to proteins as an intracellular targeting signal).</text>
        <dbReference type="EC" id="3.4.19.12"/>
    </reaction>
</comment>
<feature type="region of interest" description="Disordered" evidence="11">
    <location>
        <begin position="28"/>
        <end position="58"/>
    </location>
</feature>
<dbReference type="EMBL" id="KQ981744">
    <property type="protein sequence ID" value="KYN36237.1"/>
    <property type="molecule type" value="Genomic_DNA"/>
</dbReference>
<evidence type="ECO:0000256" key="10">
    <source>
        <dbReference type="ARBA" id="ARBA00032453"/>
    </source>
</evidence>
<feature type="domain" description="USP" evidence="12">
    <location>
        <begin position="239"/>
        <end position="643"/>
    </location>
</feature>
<dbReference type="PROSITE" id="PS00972">
    <property type="entry name" value="USP_1"/>
    <property type="match status" value="1"/>
</dbReference>
<feature type="non-terminal residue" evidence="13">
    <location>
        <position position="1"/>
    </location>
</feature>
<evidence type="ECO:0000313" key="13">
    <source>
        <dbReference type="EMBL" id="KYN36237.1"/>
    </source>
</evidence>
<dbReference type="PANTHER" id="PTHR24006">
    <property type="entry name" value="UBIQUITIN CARBOXYL-TERMINAL HYDROLASE"/>
    <property type="match status" value="1"/>
</dbReference>
<name>A0A195F7S4_9HYME</name>
<evidence type="ECO:0000256" key="1">
    <source>
        <dbReference type="ARBA" id="ARBA00000707"/>
    </source>
</evidence>
<dbReference type="PANTHER" id="PTHR24006:SF702">
    <property type="entry name" value="UBIQUITIN CARBOXYL-TERMINAL HYDROLASE 47"/>
    <property type="match status" value="1"/>
</dbReference>
<gene>
    <name evidence="13" type="ORF">ALC56_09197</name>
</gene>
<organism evidence="13 14">
    <name type="scientific">Trachymyrmex septentrionalis</name>
    <dbReference type="NCBI Taxonomy" id="34720"/>
    <lineage>
        <taxon>Eukaryota</taxon>
        <taxon>Metazoa</taxon>
        <taxon>Ecdysozoa</taxon>
        <taxon>Arthropoda</taxon>
        <taxon>Hexapoda</taxon>
        <taxon>Insecta</taxon>
        <taxon>Pterygota</taxon>
        <taxon>Neoptera</taxon>
        <taxon>Endopterygota</taxon>
        <taxon>Hymenoptera</taxon>
        <taxon>Apocrita</taxon>
        <taxon>Aculeata</taxon>
        <taxon>Formicoidea</taxon>
        <taxon>Formicidae</taxon>
        <taxon>Myrmicinae</taxon>
        <taxon>Trachymyrmex</taxon>
    </lineage>
</organism>
<dbReference type="InterPro" id="IPR018200">
    <property type="entry name" value="USP_CS"/>
</dbReference>
<protein>
    <recommendedName>
        <fullName evidence="8">Ubiquitin carboxyl-terminal hydrolase 47</fullName>
        <ecNumber evidence="3">3.4.19.12</ecNumber>
    </recommendedName>
    <alternativeName>
        <fullName evidence="9">Ubiquitin thioesterase 47</fullName>
    </alternativeName>
    <alternativeName>
        <fullName evidence="10">Ubiquitin-specific-processing protease 47</fullName>
    </alternativeName>
</protein>